<dbReference type="AlphaFoldDB" id="A0A484FKK4"/>
<name>A0A484FKK4_COLOR</name>
<dbReference type="EMBL" id="AMCV02000025">
    <property type="protein sequence ID" value="TDZ18145.1"/>
    <property type="molecule type" value="Genomic_DNA"/>
</dbReference>
<keyword evidence="2" id="KW-1185">Reference proteome</keyword>
<proteinExistence type="predicted"/>
<gene>
    <name evidence="1" type="ORF">Cob_v008961</name>
</gene>
<comment type="caution">
    <text evidence="1">The sequence shown here is derived from an EMBL/GenBank/DDBJ whole genome shotgun (WGS) entry which is preliminary data.</text>
</comment>
<sequence>MQPSSPGPHRLDSRKLGEAGVSCIRAVRSGTIYLKAAPLSSRIGERNPLWPAANCPIPPIHTYLRGGLSTPPDQKLRQAEVIRLDSA</sequence>
<accession>A0A484FKK4</accession>
<organism evidence="1 2">
    <name type="scientific">Colletotrichum orbiculare (strain 104-T / ATCC 96160 / CBS 514.97 / LARS 414 / MAFF 240422)</name>
    <name type="common">Cucumber anthracnose fungus</name>
    <name type="synonym">Colletotrichum lagenarium</name>
    <dbReference type="NCBI Taxonomy" id="1213857"/>
    <lineage>
        <taxon>Eukaryota</taxon>
        <taxon>Fungi</taxon>
        <taxon>Dikarya</taxon>
        <taxon>Ascomycota</taxon>
        <taxon>Pezizomycotina</taxon>
        <taxon>Sordariomycetes</taxon>
        <taxon>Hypocreomycetidae</taxon>
        <taxon>Glomerellales</taxon>
        <taxon>Glomerellaceae</taxon>
        <taxon>Colletotrichum</taxon>
        <taxon>Colletotrichum orbiculare species complex</taxon>
    </lineage>
</organism>
<reference evidence="2" key="1">
    <citation type="journal article" date="2013" name="New Phytol.">
        <title>Comparative genomic and transcriptomic analyses reveal the hemibiotrophic stage shift of Colletotrichum fungi.</title>
        <authorList>
            <person name="Gan P."/>
            <person name="Ikeda K."/>
            <person name="Irieda H."/>
            <person name="Narusaka M."/>
            <person name="O'Connell R.J."/>
            <person name="Narusaka Y."/>
            <person name="Takano Y."/>
            <person name="Kubo Y."/>
            <person name="Shirasu K."/>
        </authorList>
    </citation>
    <scope>NUCLEOTIDE SEQUENCE [LARGE SCALE GENOMIC DNA]</scope>
    <source>
        <strain evidence="2">104-T / ATCC 96160 / CBS 514.97 / LARS 414 / MAFF 240422</strain>
    </source>
</reference>
<evidence type="ECO:0000313" key="2">
    <source>
        <dbReference type="Proteomes" id="UP000014480"/>
    </source>
</evidence>
<protein>
    <submittedName>
        <fullName evidence="1">Uncharacterized protein</fullName>
    </submittedName>
</protein>
<evidence type="ECO:0000313" key="1">
    <source>
        <dbReference type="EMBL" id="TDZ18145.1"/>
    </source>
</evidence>
<reference evidence="2" key="2">
    <citation type="journal article" date="2019" name="Mol. Plant Microbe Interact.">
        <title>Genome sequence resources for four phytopathogenic fungi from the Colletotrichum orbiculare species complex.</title>
        <authorList>
            <person name="Gan P."/>
            <person name="Tsushima A."/>
            <person name="Narusaka M."/>
            <person name="Narusaka Y."/>
            <person name="Takano Y."/>
            <person name="Kubo Y."/>
            <person name="Shirasu K."/>
        </authorList>
    </citation>
    <scope>GENOME REANNOTATION</scope>
    <source>
        <strain evidence="2">104-T / ATCC 96160 / CBS 514.97 / LARS 414 / MAFF 240422</strain>
    </source>
</reference>
<dbReference type="Proteomes" id="UP000014480">
    <property type="component" value="Unassembled WGS sequence"/>
</dbReference>